<gene>
    <name evidence="7" type="ORF">Sgleb_63900</name>
</gene>
<dbReference type="GO" id="GO:0016787">
    <property type="term" value="F:hydrolase activity"/>
    <property type="evidence" value="ECO:0007669"/>
    <property type="project" value="UniProtKB-KW"/>
</dbReference>
<dbReference type="Gene3D" id="3.40.630.10">
    <property type="entry name" value="Zn peptidases"/>
    <property type="match status" value="1"/>
</dbReference>
<comment type="caution">
    <text evidence="7">The sequence shown here is derived from an EMBL/GenBank/DDBJ whole genome shotgun (WGS) entry which is preliminary data.</text>
</comment>
<proteinExistence type="inferred from homology"/>
<organism evidence="7 8">
    <name type="scientific">Streptomyces glebosus</name>
    <dbReference type="NCBI Taxonomy" id="249580"/>
    <lineage>
        <taxon>Bacteria</taxon>
        <taxon>Bacillati</taxon>
        <taxon>Actinomycetota</taxon>
        <taxon>Actinomycetes</taxon>
        <taxon>Kitasatosporales</taxon>
        <taxon>Streptomycetaceae</taxon>
        <taxon>Streptomyces</taxon>
    </lineage>
</organism>
<dbReference type="Gene3D" id="1.10.150.900">
    <property type="match status" value="1"/>
</dbReference>
<dbReference type="Pfam" id="PF07687">
    <property type="entry name" value="M20_dimer"/>
    <property type="match status" value="1"/>
</dbReference>
<name>A0A640T3G5_9ACTN</name>
<protein>
    <submittedName>
        <fullName evidence="7">Peptidase M20</fullName>
    </submittedName>
</protein>
<dbReference type="PROSITE" id="PS00758">
    <property type="entry name" value="ARGE_DAPE_CPG2_1"/>
    <property type="match status" value="1"/>
</dbReference>
<dbReference type="InterPro" id="IPR050072">
    <property type="entry name" value="Peptidase_M20A"/>
</dbReference>
<comment type="cofactor">
    <cofactor evidence="1">
        <name>Zn(2+)</name>
        <dbReference type="ChEBI" id="CHEBI:29105"/>
    </cofactor>
</comment>
<evidence type="ECO:0000256" key="2">
    <source>
        <dbReference type="ARBA" id="ARBA00006247"/>
    </source>
</evidence>
<accession>A0A640T3G5</accession>
<evidence type="ECO:0000313" key="8">
    <source>
        <dbReference type="Proteomes" id="UP000430079"/>
    </source>
</evidence>
<dbReference type="PANTHER" id="PTHR43808">
    <property type="entry name" value="ACETYLORNITHINE DEACETYLASE"/>
    <property type="match status" value="1"/>
</dbReference>
<evidence type="ECO:0000259" key="6">
    <source>
        <dbReference type="Pfam" id="PF07687"/>
    </source>
</evidence>
<dbReference type="EMBL" id="BLIO01000001">
    <property type="protein sequence ID" value="GFE18343.1"/>
    <property type="molecule type" value="Genomic_DNA"/>
</dbReference>
<dbReference type="GO" id="GO:0046872">
    <property type="term" value="F:metal ion binding"/>
    <property type="evidence" value="ECO:0007669"/>
    <property type="project" value="UniProtKB-KW"/>
</dbReference>
<comment type="similarity">
    <text evidence="2">Belongs to the peptidase M20A family.</text>
</comment>
<dbReference type="FunFam" id="1.10.150.900:FF:000002">
    <property type="entry name" value="M20/M25/M40 family peptidase"/>
    <property type="match status" value="1"/>
</dbReference>
<dbReference type="InterPro" id="IPR011650">
    <property type="entry name" value="Peptidase_M20_dimer"/>
</dbReference>
<evidence type="ECO:0000256" key="5">
    <source>
        <dbReference type="ARBA" id="ARBA00022833"/>
    </source>
</evidence>
<evidence type="ECO:0000256" key="1">
    <source>
        <dbReference type="ARBA" id="ARBA00001947"/>
    </source>
</evidence>
<dbReference type="Pfam" id="PF01546">
    <property type="entry name" value="Peptidase_M20"/>
    <property type="match status" value="1"/>
</dbReference>
<evidence type="ECO:0000313" key="7">
    <source>
        <dbReference type="EMBL" id="GFE18343.1"/>
    </source>
</evidence>
<dbReference type="Gene3D" id="3.30.70.360">
    <property type="match status" value="1"/>
</dbReference>
<dbReference type="SUPFAM" id="SSF53187">
    <property type="entry name" value="Zn-dependent exopeptidases"/>
    <property type="match status" value="1"/>
</dbReference>
<keyword evidence="3" id="KW-0479">Metal-binding</keyword>
<dbReference type="NCBIfam" id="NF005913">
    <property type="entry name" value="PRK07906.1"/>
    <property type="match status" value="1"/>
</dbReference>
<dbReference type="InterPro" id="IPR036264">
    <property type="entry name" value="Bact_exopeptidase_dim_dom"/>
</dbReference>
<sequence length="439" mass="47414">MTSERSEPSGITEVARYCSELIRIDTSNHGDDTGPGERAAAERVAEWLADAGYAPVLVESAPRRSNVVVRVPGTQPQLPALLVHGHLDTVPAQPAAWQVHPFSGEFADGCVWGRGAVDMKNMDAMMVTVLRDLVRTGRRPRRDLVFAWLADEEAGGARGAQYLVEHRPDLLEGCTEAISEVGGFSVQTAPGRHLYFVETAQKGLMWLRLTAEGKAGHASMLHPGNAVTELAAAVTRIGRHTWPLSLTPTTRELLRDVSEAFGLPYDEEDPTRALAALGPLARFVGASLRHVANPTRLAAGYATNVIPEQATAEVDGRFLPGGEEEFRTVLDALSGPHVRLDTIDRSPAVEAPFDSALVDAMRTALIAEDPGARVAPYCLSGGTDNKTFHHLGIRGYGFVPLRLPPGLDFASMFHGLDERVPLDALDFGVRVLTRLVTAY</sequence>
<reference evidence="7 8" key="1">
    <citation type="submission" date="2019-12" db="EMBL/GenBank/DDBJ databases">
        <title>Whole genome shotgun sequence of Streptomyces hygroscopicus subsp. glebosus NBRC 13786.</title>
        <authorList>
            <person name="Ichikawa N."/>
            <person name="Kimura A."/>
            <person name="Kitahashi Y."/>
            <person name="Komaki H."/>
            <person name="Tamura T."/>
        </authorList>
    </citation>
    <scope>NUCLEOTIDE SEQUENCE [LARGE SCALE GENOMIC DNA]</scope>
    <source>
        <strain evidence="7 8">NBRC 13786</strain>
    </source>
</reference>
<dbReference type="Proteomes" id="UP000430079">
    <property type="component" value="Unassembled WGS sequence"/>
</dbReference>
<feature type="domain" description="Peptidase M20 dimerisation" evidence="6">
    <location>
        <begin position="199"/>
        <end position="323"/>
    </location>
</feature>
<dbReference type="SUPFAM" id="SSF55031">
    <property type="entry name" value="Bacterial exopeptidase dimerisation domain"/>
    <property type="match status" value="1"/>
</dbReference>
<keyword evidence="5" id="KW-0862">Zinc</keyword>
<evidence type="ECO:0000256" key="3">
    <source>
        <dbReference type="ARBA" id="ARBA00022723"/>
    </source>
</evidence>
<dbReference type="InterPro" id="IPR001261">
    <property type="entry name" value="ArgE/DapE_CS"/>
</dbReference>
<dbReference type="InterPro" id="IPR002933">
    <property type="entry name" value="Peptidase_M20"/>
</dbReference>
<keyword evidence="8" id="KW-1185">Reference proteome</keyword>
<dbReference type="RefSeq" id="WP_190142557.1">
    <property type="nucleotide sequence ID" value="NZ_BLIO01000001.1"/>
</dbReference>
<dbReference type="PANTHER" id="PTHR43808:SF8">
    <property type="entry name" value="PEPTIDASE M20 DIMERISATION DOMAIN-CONTAINING PROTEIN"/>
    <property type="match status" value="1"/>
</dbReference>
<evidence type="ECO:0000256" key="4">
    <source>
        <dbReference type="ARBA" id="ARBA00022801"/>
    </source>
</evidence>
<keyword evidence="4" id="KW-0378">Hydrolase</keyword>
<dbReference type="AlphaFoldDB" id="A0A640T3G5"/>